<protein>
    <submittedName>
        <fullName evidence="1">Uncharacterized protein</fullName>
    </submittedName>
</protein>
<dbReference type="AlphaFoldDB" id="A0AAV4RMN9"/>
<accession>A0AAV4RMN9</accession>
<sequence>MKQQQQQKFETETAVPTHVKQISATKDVLMRKFDYPCKTHFRAMRQLITILCFKRVSIATTPYKHPSCASDRKFVSAHRCARLN</sequence>
<dbReference type="Proteomes" id="UP001054945">
    <property type="component" value="Unassembled WGS sequence"/>
</dbReference>
<organism evidence="1 2">
    <name type="scientific">Caerostris extrusa</name>
    <name type="common">Bark spider</name>
    <name type="synonym">Caerostris bankana</name>
    <dbReference type="NCBI Taxonomy" id="172846"/>
    <lineage>
        <taxon>Eukaryota</taxon>
        <taxon>Metazoa</taxon>
        <taxon>Ecdysozoa</taxon>
        <taxon>Arthropoda</taxon>
        <taxon>Chelicerata</taxon>
        <taxon>Arachnida</taxon>
        <taxon>Araneae</taxon>
        <taxon>Araneomorphae</taxon>
        <taxon>Entelegynae</taxon>
        <taxon>Araneoidea</taxon>
        <taxon>Araneidae</taxon>
        <taxon>Caerostris</taxon>
    </lineage>
</organism>
<reference evidence="1 2" key="1">
    <citation type="submission" date="2021-06" db="EMBL/GenBank/DDBJ databases">
        <title>Caerostris extrusa draft genome.</title>
        <authorList>
            <person name="Kono N."/>
            <person name="Arakawa K."/>
        </authorList>
    </citation>
    <scope>NUCLEOTIDE SEQUENCE [LARGE SCALE GENOMIC DNA]</scope>
</reference>
<proteinExistence type="predicted"/>
<keyword evidence="2" id="KW-1185">Reference proteome</keyword>
<name>A0AAV4RMN9_CAEEX</name>
<comment type="caution">
    <text evidence="1">The sequence shown here is derived from an EMBL/GenBank/DDBJ whole genome shotgun (WGS) entry which is preliminary data.</text>
</comment>
<evidence type="ECO:0000313" key="2">
    <source>
        <dbReference type="Proteomes" id="UP001054945"/>
    </source>
</evidence>
<gene>
    <name evidence="1" type="ORF">CEXT_403961</name>
</gene>
<evidence type="ECO:0000313" key="1">
    <source>
        <dbReference type="EMBL" id="GIY22349.1"/>
    </source>
</evidence>
<dbReference type="EMBL" id="BPLR01008136">
    <property type="protein sequence ID" value="GIY22349.1"/>
    <property type="molecule type" value="Genomic_DNA"/>
</dbReference>